<accession>W6K044</accession>
<sequence length="415" mass="45985">MKTLRYMFSTVHASCPTRPTRTMVLQSRRSSRMGPNLACGPSGPFVRLTLEKVATSEAPYVDPAGLAAAQRDWRQFVDHAVAYGYNGVVIPGFLEYVNFDRLGDGHQVYAADSRYRARHEVMKREVGTMWKYAHDMGMRVVFKCDMLALTGPLEDYLQRETGLDGTCTPTPTPTNGSSPTSTPKTLSSQRNSRWATSTRGCRSIRRSASGSRPAWSRCRATASSRPSTRSPTTWAPIIRSPCSVSSPATPTSTGCGVDPGRRAVAGRTDVALSEERVLAAVRPQWVCRWPSRLGPVERPRRGERRLDRAHLRRRPRRGARCGRGAEPLAGDRPRWALHPPVCRAAGLRSREWAQRHTVTRRWGSSWCDPSTTRLTCSPPCKPVTRRRDPAAGSSSRTLLGAWLVLTTCVSADRCP</sequence>
<keyword evidence="3" id="KW-1185">Reference proteome</keyword>
<protein>
    <submittedName>
        <fullName evidence="2">Uncharacterized protein</fullName>
    </submittedName>
</protein>
<feature type="compositionally biased region" description="Polar residues" evidence="1">
    <location>
        <begin position="242"/>
        <end position="254"/>
    </location>
</feature>
<dbReference type="STRING" id="1193182.BN11_430005"/>
<dbReference type="AlphaFoldDB" id="W6K044"/>
<gene>
    <name evidence="2" type="ORF">BN11_430005</name>
</gene>
<feature type="compositionally biased region" description="Polar residues" evidence="1">
    <location>
        <begin position="189"/>
        <end position="210"/>
    </location>
</feature>
<proteinExistence type="predicted"/>
<reference evidence="2 3" key="1">
    <citation type="journal article" date="2013" name="ISME J.">
        <title>A metabolic model for members of the genus Tetrasphaera involved in enhanced biological phosphorus removal.</title>
        <authorList>
            <person name="Kristiansen R."/>
            <person name="Nguyen H.T.T."/>
            <person name="Saunders A.M."/>
            <person name="Nielsen J.L."/>
            <person name="Wimmer R."/>
            <person name="Le V.Q."/>
            <person name="McIlroy S.J."/>
            <person name="Petrovski S."/>
            <person name="Seviour R.J."/>
            <person name="Calteau A."/>
            <person name="Nielsen K.L."/>
            <person name="Nielsen P.H."/>
        </authorList>
    </citation>
    <scope>NUCLEOTIDE SEQUENCE [LARGE SCALE GENOMIC DNA]</scope>
    <source>
        <strain evidence="2 3">Ben110</strain>
    </source>
</reference>
<feature type="compositionally biased region" description="Low complexity" evidence="1">
    <location>
        <begin position="163"/>
        <end position="188"/>
    </location>
</feature>
<feature type="compositionally biased region" description="Low complexity" evidence="1">
    <location>
        <begin position="219"/>
        <end position="236"/>
    </location>
</feature>
<evidence type="ECO:0000256" key="1">
    <source>
        <dbReference type="SAM" id="MobiDB-lite"/>
    </source>
</evidence>
<feature type="region of interest" description="Disordered" evidence="1">
    <location>
        <begin position="161"/>
        <end position="259"/>
    </location>
</feature>
<dbReference type="Proteomes" id="UP000035763">
    <property type="component" value="Unassembled WGS sequence"/>
</dbReference>
<evidence type="ECO:0000313" key="3">
    <source>
        <dbReference type="Proteomes" id="UP000035763"/>
    </source>
</evidence>
<comment type="caution">
    <text evidence="2">The sequence shown here is derived from an EMBL/GenBank/DDBJ whole genome shotgun (WGS) entry which is preliminary data.</text>
</comment>
<dbReference type="EMBL" id="CAJA01000368">
    <property type="protein sequence ID" value="CCH74365.1"/>
    <property type="molecule type" value="Genomic_DNA"/>
</dbReference>
<name>W6K044_9MICO</name>
<evidence type="ECO:0000313" key="2">
    <source>
        <dbReference type="EMBL" id="CCH74365.1"/>
    </source>
</evidence>
<organism evidence="2 3">
    <name type="scientific">Nostocoides australiense Ben110</name>
    <dbReference type="NCBI Taxonomy" id="1193182"/>
    <lineage>
        <taxon>Bacteria</taxon>
        <taxon>Bacillati</taxon>
        <taxon>Actinomycetota</taxon>
        <taxon>Actinomycetes</taxon>
        <taxon>Micrococcales</taxon>
        <taxon>Intrasporangiaceae</taxon>
        <taxon>Nostocoides</taxon>
    </lineage>
</organism>